<dbReference type="PATRIC" id="fig|1291734.4.peg.763"/>
<dbReference type="PANTHER" id="PTHR43586">
    <property type="entry name" value="CYSTEINE DESULFURASE"/>
    <property type="match status" value="1"/>
</dbReference>
<evidence type="ECO:0000256" key="6">
    <source>
        <dbReference type="ARBA" id="ARBA00050776"/>
    </source>
</evidence>
<evidence type="ECO:0000313" key="8">
    <source>
        <dbReference type="EMBL" id="KRK74142.1"/>
    </source>
</evidence>
<dbReference type="EMBL" id="AZDJ01000001">
    <property type="protein sequence ID" value="KRK74142.1"/>
    <property type="molecule type" value="Genomic_DNA"/>
</dbReference>
<sequence>MQMREEFPFFAAHPELIYLDSAATSQKPQAVLTALTAYYRDSNANVHRGLYTLAYNTTERYEAIRAQVAAFMHAPEAANIVFTRGTTDGLNLVAQSFGPQVVGPGSEILVSGAEHHSNFIPWQQLAKRTGATFRVAPVTPSGDLDESALLRSITPQTKLVAVAAVTNVAGTRVDVAKIAQAVHAVGGYLVVDGAQEVPHLPVDVSATDADFYAWSGHKVFGPTGIGVLYGKSTLLSAMPPVQFGGEMIDEVQDAESTWAPVPLKFEAGTPNIAGIYGLGAALTWLGQQDRGAMAAHEAELVTALRTGLSEIPGITLYGSAASVAIVSFNLAGVHPHDLATFLDEQHIAVRAGHHCAQPLMARLGVPATVRASFGPYNTAADVTALTTAVATAGRFFHGTH</sequence>
<comment type="cofactor">
    <cofactor evidence="1">
        <name>pyridoxal 5'-phosphate</name>
        <dbReference type="ChEBI" id="CHEBI:597326"/>
    </cofactor>
</comment>
<evidence type="ECO:0000256" key="1">
    <source>
        <dbReference type="ARBA" id="ARBA00001933"/>
    </source>
</evidence>
<dbReference type="Proteomes" id="UP000051804">
    <property type="component" value="Unassembled WGS sequence"/>
</dbReference>
<feature type="domain" description="Aminotransferase class V" evidence="7">
    <location>
        <begin position="17"/>
        <end position="385"/>
    </location>
</feature>
<keyword evidence="4" id="KW-0808">Transferase</keyword>
<comment type="similarity">
    <text evidence="2">Belongs to the class-V pyridoxal-phosphate-dependent aminotransferase family. Csd subfamily.</text>
</comment>
<dbReference type="NCBIfam" id="TIGR01979">
    <property type="entry name" value="sufS"/>
    <property type="match status" value="1"/>
</dbReference>
<dbReference type="SUPFAM" id="SSF53383">
    <property type="entry name" value="PLP-dependent transferases"/>
    <property type="match status" value="1"/>
</dbReference>
<evidence type="ECO:0000256" key="3">
    <source>
        <dbReference type="ARBA" id="ARBA00012239"/>
    </source>
</evidence>
<dbReference type="GO" id="GO:0031071">
    <property type="term" value="F:cysteine desulfurase activity"/>
    <property type="evidence" value="ECO:0007669"/>
    <property type="project" value="UniProtKB-EC"/>
</dbReference>
<organism evidence="8 9">
    <name type="scientific">Lacticaseibacillus nasuensis JCM 17158</name>
    <dbReference type="NCBI Taxonomy" id="1291734"/>
    <lineage>
        <taxon>Bacteria</taxon>
        <taxon>Bacillati</taxon>
        <taxon>Bacillota</taxon>
        <taxon>Bacilli</taxon>
        <taxon>Lactobacillales</taxon>
        <taxon>Lactobacillaceae</taxon>
        <taxon>Lacticaseibacillus</taxon>
    </lineage>
</organism>
<dbReference type="GO" id="GO:0030170">
    <property type="term" value="F:pyridoxal phosphate binding"/>
    <property type="evidence" value="ECO:0007669"/>
    <property type="project" value="InterPro"/>
</dbReference>
<accession>A0A0R1JSA1</accession>
<reference evidence="8 9" key="1">
    <citation type="journal article" date="2015" name="Genome Announc.">
        <title>Expanding the biotechnology potential of lactobacilli through comparative genomics of 213 strains and associated genera.</title>
        <authorList>
            <person name="Sun Z."/>
            <person name="Harris H.M."/>
            <person name="McCann A."/>
            <person name="Guo C."/>
            <person name="Argimon S."/>
            <person name="Zhang W."/>
            <person name="Yang X."/>
            <person name="Jeffery I.B."/>
            <person name="Cooney J.C."/>
            <person name="Kagawa T.F."/>
            <person name="Liu W."/>
            <person name="Song Y."/>
            <person name="Salvetti E."/>
            <person name="Wrobel A."/>
            <person name="Rasinkangas P."/>
            <person name="Parkhill J."/>
            <person name="Rea M.C."/>
            <person name="O'Sullivan O."/>
            <person name="Ritari J."/>
            <person name="Douillard F.P."/>
            <person name="Paul Ross R."/>
            <person name="Yang R."/>
            <person name="Briner A.E."/>
            <person name="Felis G.E."/>
            <person name="de Vos W.M."/>
            <person name="Barrangou R."/>
            <person name="Klaenhammer T.R."/>
            <person name="Caufield P.W."/>
            <person name="Cui Y."/>
            <person name="Zhang H."/>
            <person name="O'Toole P.W."/>
        </authorList>
    </citation>
    <scope>NUCLEOTIDE SEQUENCE [LARGE SCALE GENOMIC DNA]</scope>
    <source>
        <strain evidence="8 9">JCM 17158</strain>
    </source>
</reference>
<dbReference type="PANTHER" id="PTHR43586:SF8">
    <property type="entry name" value="CYSTEINE DESULFURASE 1, CHLOROPLASTIC"/>
    <property type="match status" value="1"/>
</dbReference>
<dbReference type="Gene3D" id="3.40.640.10">
    <property type="entry name" value="Type I PLP-dependent aspartate aminotransferase-like (Major domain)"/>
    <property type="match status" value="1"/>
</dbReference>
<dbReference type="InterPro" id="IPR000192">
    <property type="entry name" value="Aminotrans_V_dom"/>
</dbReference>
<dbReference type="GO" id="GO:0006534">
    <property type="term" value="P:cysteine metabolic process"/>
    <property type="evidence" value="ECO:0007669"/>
    <property type="project" value="InterPro"/>
</dbReference>
<name>A0A0R1JSA1_9LACO</name>
<gene>
    <name evidence="8" type="ORF">FD02_GL000737</name>
</gene>
<dbReference type="AlphaFoldDB" id="A0A0R1JSA1"/>
<keyword evidence="5" id="KW-0663">Pyridoxal phosphate</keyword>
<dbReference type="InterPro" id="IPR015421">
    <property type="entry name" value="PyrdxlP-dep_Trfase_major"/>
</dbReference>
<evidence type="ECO:0000259" key="7">
    <source>
        <dbReference type="Pfam" id="PF00266"/>
    </source>
</evidence>
<dbReference type="InterPro" id="IPR015422">
    <property type="entry name" value="PyrdxlP-dep_Trfase_small"/>
</dbReference>
<comment type="caution">
    <text evidence="8">The sequence shown here is derived from an EMBL/GenBank/DDBJ whole genome shotgun (WGS) entry which is preliminary data.</text>
</comment>
<evidence type="ECO:0000256" key="4">
    <source>
        <dbReference type="ARBA" id="ARBA00022679"/>
    </source>
</evidence>
<dbReference type="InterPro" id="IPR010970">
    <property type="entry name" value="Cys_dSase_SufS"/>
</dbReference>
<keyword evidence="9" id="KW-1185">Reference proteome</keyword>
<evidence type="ECO:0000256" key="2">
    <source>
        <dbReference type="ARBA" id="ARBA00010447"/>
    </source>
</evidence>
<comment type="catalytic activity">
    <reaction evidence="6">
        <text>(sulfur carrier)-H + L-cysteine = (sulfur carrier)-SH + L-alanine</text>
        <dbReference type="Rhea" id="RHEA:43892"/>
        <dbReference type="Rhea" id="RHEA-COMP:14737"/>
        <dbReference type="Rhea" id="RHEA-COMP:14739"/>
        <dbReference type="ChEBI" id="CHEBI:29917"/>
        <dbReference type="ChEBI" id="CHEBI:35235"/>
        <dbReference type="ChEBI" id="CHEBI:57972"/>
        <dbReference type="ChEBI" id="CHEBI:64428"/>
        <dbReference type="EC" id="2.8.1.7"/>
    </reaction>
</comment>
<dbReference type="InterPro" id="IPR015424">
    <property type="entry name" value="PyrdxlP-dep_Trfase"/>
</dbReference>
<evidence type="ECO:0000256" key="5">
    <source>
        <dbReference type="ARBA" id="ARBA00022898"/>
    </source>
</evidence>
<proteinExistence type="inferred from homology"/>
<dbReference type="EC" id="2.8.1.7" evidence="3"/>
<dbReference type="CDD" id="cd06453">
    <property type="entry name" value="SufS_like"/>
    <property type="match status" value="1"/>
</dbReference>
<dbReference type="Pfam" id="PF00266">
    <property type="entry name" value="Aminotran_5"/>
    <property type="match status" value="1"/>
</dbReference>
<dbReference type="Gene3D" id="3.90.1150.10">
    <property type="entry name" value="Aspartate Aminotransferase, domain 1"/>
    <property type="match status" value="1"/>
</dbReference>
<dbReference type="STRING" id="1291734.FD02_GL000737"/>
<protein>
    <recommendedName>
        <fullName evidence="3">cysteine desulfurase</fullName>
        <ecNumber evidence="3">2.8.1.7</ecNumber>
    </recommendedName>
</protein>
<evidence type="ECO:0000313" key="9">
    <source>
        <dbReference type="Proteomes" id="UP000051804"/>
    </source>
</evidence>